<evidence type="ECO:0000259" key="3">
    <source>
        <dbReference type="PROSITE" id="PS50158"/>
    </source>
</evidence>
<dbReference type="GO" id="GO:0015074">
    <property type="term" value="P:DNA integration"/>
    <property type="evidence" value="ECO:0007669"/>
    <property type="project" value="InterPro"/>
</dbReference>
<dbReference type="Proteomes" id="UP000694251">
    <property type="component" value="Chromosome 10"/>
</dbReference>
<feature type="compositionally biased region" description="Basic and acidic residues" evidence="2">
    <location>
        <begin position="549"/>
        <end position="576"/>
    </location>
</feature>
<sequence>MALANQTAQPTHKTISPFDLTSSDNPDAVISFTLLNGSNYDEWAINFRMALSSRKKFGLIDGSIAKPTETDATFADWTAYNHLLVGWIKETIEPKIRSSFSTREVAKELWDIIKKRFSVKSGGQCMSSKQCTCGKCECDLNTSRDKKQKLLQVHDFLSGLDDSIHGVIRSQICAVSRLPDLDTVYQTIVQNETIRSANTEPSVMSFASQLSSSAFSRNSSPILPQPLSRPSASTSVNSTRPFNRDPSRQCTGCGRSGHDASSCFKVIGYPELWGDRPRYHNDSRGRGRGTPPRANSTHIMATNTAALPSGTPLSNADHQGLSNLMDDQWKVVQRLVATSKMNEPLSGKIVDVLWNLDTGATHHMTGDRGTRTLTGIGEREGEGLYHFRGVESLISSKTSVQVDSVLWHNRLGHPSSQAFGMIPGVNGLSSRNSELLISQCDVCFRAKQTRQSFPDSSNNAIGVFDLIHCDLWGPYRTTSFCGFRYFLTIVDDHSRAIWIYLLKDKASVSRHLQEFLALVERQFSRKVKAIRSDNAPEYSSNDNRSIDLSQDRSIPENEPKPEADRSIDPGPDRSIPDRQPCPEAVRSIDPDTDRSIPTTPVHDSAVVRPVDPVPDRSVVHSVARPVPPAVVGQSSTSTQTPPAIQASRHSERPKNPPVRLQDYIVGTVSIASPSSSSSPTPQLSSKITALERNHTWDLVELPPNKKALGNRWVFKIKYWSDGTIERFKARLVALGNHQKEGIDYTDTFSLVAKMKTVCVFLDFAVKKNHEVHQMDVHNTFLHVDLHKEVYMKLPQGFSSPTETRVCRLRKSLYGLKQAPRCWFAKLADSLLKCGFFQTRPDYSLFVYNKHGISLRILVYVDDLIISGNSPSAIQEFKDYLSTCFYIKDLGLLKYFLGLEVARSPAEIYLCQRKYASDIVTEVGLLGCKLAGSPLDQNQRLALATGPVLEDPSRYRCLVGRLIYLAAIRPDLAYAVHLLSQFMQSPKEEYWLVSLKLGSSPISWKTKKQDTASLSSAKAEYRAMNAITKELMFLKNLLFELGVDQTGPMTICCDSKPAIHISTNPVFHERTKHIELDCHFVRDQIVAGAVKPFHVSTEDQLADILTKALGRKEFDDFLHKLGICDLHAPT</sequence>
<proteinExistence type="predicted"/>
<evidence type="ECO:0000256" key="1">
    <source>
        <dbReference type="PROSITE-ProRule" id="PRU00047"/>
    </source>
</evidence>
<feature type="region of interest" description="Disordered" evidence="2">
    <location>
        <begin position="217"/>
        <end position="258"/>
    </location>
</feature>
<evidence type="ECO:0000313" key="5">
    <source>
        <dbReference type="EMBL" id="KAG7564441.1"/>
    </source>
</evidence>
<dbReference type="CDD" id="cd09272">
    <property type="entry name" value="RNase_HI_RT_Ty1"/>
    <property type="match status" value="1"/>
</dbReference>
<dbReference type="InterPro" id="IPR001584">
    <property type="entry name" value="Integrase_cat-core"/>
</dbReference>
<dbReference type="Pfam" id="PF13976">
    <property type="entry name" value="gag_pre-integrs"/>
    <property type="match status" value="1"/>
</dbReference>
<gene>
    <name evidence="5" type="ORF">ISN44_As10g012070</name>
</gene>
<feature type="region of interest" description="Disordered" evidence="2">
    <location>
        <begin position="275"/>
        <end position="296"/>
    </location>
</feature>
<organism evidence="5 6">
    <name type="scientific">Arabidopsis suecica</name>
    <name type="common">Swedish thale-cress</name>
    <name type="synonym">Cardaminopsis suecica</name>
    <dbReference type="NCBI Taxonomy" id="45249"/>
    <lineage>
        <taxon>Eukaryota</taxon>
        <taxon>Viridiplantae</taxon>
        <taxon>Streptophyta</taxon>
        <taxon>Embryophyta</taxon>
        <taxon>Tracheophyta</taxon>
        <taxon>Spermatophyta</taxon>
        <taxon>Magnoliopsida</taxon>
        <taxon>eudicotyledons</taxon>
        <taxon>Gunneridae</taxon>
        <taxon>Pentapetalae</taxon>
        <taxon>rosids</taxon>
        <taxon>malvids</taxon>
        <taxon>Brassicales</taxon>
        <taxon>Brassicaceae</taxon>
        <taxon>Camelineae</taxon>
        <taxon>Arabidopsis</taxon>
    </lineage>
</organism>
<evidence type="ECO:0000256" key="2">
    <source>
        <dbReference type="SAM" id="MobiDB-lite"/>
    </source>
</evidence>
<dbReference type="InterPro" id="IPR001878">
    <property type="entry name" value="Znf_CCHC"/>
</dbReference>
<feature type="compositionally biased region" description="Polar residues" evidence="2">
    <location>
        <begin position="537"/>
        <end position="548"/>
    </location>
</feature>
<dbReference type="PROSITE" id="PS50158">
    <property type="entry name" value="ZF_CCHC"/>
    <property type="match status" value="1"/>
</dbReference>
<dbReference type="PROSITE" id="PS50994">
    <property type="entry name" value="INTEGRASE"/>
    <property type="match status" value="1"/>
</dbReference>
<feature type="compositionally biased region" description="Polar residues" evidence="2">
    <location>
        <begin position="228"/>
        <end position="241"/>
    </location>
</feature>
<dbReference type="Pfam" id="PF00665">
    <property type="entry name" value="rve"/>
    <property type="match status" value="1"/>
</dbReference>
<keyword evidence="6" id="KW-1185">Reference proteome</keyword>
<dbReference type="PANTHER" id="PTHR11439:SF470">
    <property type="entry name" value="CYSTEINE-RICH RLK (RECEPTOR-LIKE PROTEIN KINASE) 8"/>
    <property type="match status" value="1"/>
</dbReference>
<feature type="region of interest" description="Disordered" evidence="2">
    <location>
        <begin position="534"/>
        <end position="612"/>
    </location>
</feature>
<dbReference type="InterPro" id="IPR013103">
    <property type="entry name" value="RVT_2"/>
</dbReference>
<protein>
    <submittedName>
        <fullName evidence="5">Ribonuclease H-like superfamily</fullName>
    </submittedName>
</protein>
<accession>A0A8T1ZW96</accession>
<dbReference type="Pfam" id="PF07727">
    <property type="entry name" value="RVT_2"/>
    <property type="match status" value="1"/>
</dbReference>
<feature type="compositionally biased region" description="Polar residues" evidence="2">
    <location>
        <begin position="632"/>
        <end position="642"/>
    </location>
</feature>
<feature type="domain" description="CCHC-type" evidence="3">
    <location>
        <begin position="250"/>
        <end position="263"/>
    </location>
</feature>
<dbReference type="AlphaFoldDB" id="A0A8T1ZW96"/>
<dbReference type="GO" id="GO:0003676">
    <property type="term" value="F:nucleic acid binding"/>
    <property type="evidence" value="ECO:0007669"/>
    <property type="project" value="InterPro"/>
</dbReference>
<dbReference type="GO" id="GO:0008270">
    <property type="term" value="F:zinc ion binding"/>
    <property type="evidence" value="ECO:0007669"/>
    <property type="project" value="UniProtKB-KW"/>
</dbReference>
<keyword evidence="1" id="KW-0862">Zinc</keyword>
<keyword evidence="1" id="KW-0479">Metal-binding</keyword>
<dbReference type="PANTHER" id="PTHR11439">
    <property type="entry name" value="GAG-POL-RELATED RETROTRANSPOSON"/>
    <property type="match status" value="1"/>
</dbReference>
<dbReference type="Pfam" id="PF14244">
    <property type="entry name" value="Retrotran_gag_3"/>
    <property type="match status" value="1"/>
</dbReference>
<feature type="domain" description="Integrase catalytic" evidence="4">
    <location>
        <begin position="450"/>
        <end position="635"/>
    </location>
</feature>
<dbReference type="EMBL" id="JAEFBJ010000010">
    <property type="protein sequence ID" value="KAG7564441.1"/>
    <property type="molecule type" value="Genomic_DNA"/>
</dbReference>
<feature type="compositionally biased region" description="Low complexity" evidence="2">
    <location>
        <begin position="603"/>
        <end position="612"/>
    </location>
</feature>
<evidence type="ECO:0000259" key="4">
    <source>
        <dbReference type="PROSITE" id="PS50994"/>
    </source>
</evidence>
<dbReference type="InterPro" id="IPR025724">
    <property type="entry name" value="GAG-pre-integrase_dom"/>
</dbReference>
<reference evidence="5 6" key="1">
    <citation type="submission" date="2020-12" db="EMBL/GenBank/DDBJ databases">
        <title>Concerted genomic and epigenomic changes stabilize Arabidopsis allopolyploids.</title>
        <authorList>
            <person name="Chen Z."/>
        </authorList>
    </citation>
    <scope>NUCLEOTIDE SEQUENCE [LARGE SCALE GENOMIC DNA]</scope>
    <source>
        <strain evidence="5">As9502</strain>
        <tissue evidence="5">Leaf</tissue>
    </source>
</reference>
<evidence type="ECO:0000313" key="6">
    <source>
        <dbReference type="Proteomes" id="UP000694251"/>
    </source>
</evidence>
<dbReference type="InterPro" id="IPR029472">
    <property type="entry name" value="Copia-like_N"/>
</dbReference>
<name>A0A8T1ZW96_ARASU</name>
<comment type="caution">
    <text evidence="5">The sequence shown here is derived from an EMBL/GenBank/DDBJ whole genome shotgun (WGS) entry which is preliminary data.</text>
</comment>
<feature type="region of interest" description="Disordered" evidence="2">
    <location>
        <begin position="625"/>
        <end position="658"/>
    </location>
</feature>
<feature type="compositionally biased region" description="Basic and acidic residues" evidence="2">
    <location>
        <begin position="275"/>
        <end position="285"/>
    </location>
</feature>
<dbReference type="OrthoDB" id="414945at2759"/>
<keyword evidence="1" id="KW-0863">Zinc-finger</keyword>